<dbReference type="Pfam" id="PF02405">
    <property type="entry name" value="MlaE"/>
    <property type="match status" value="1"/>
</dbReference>
<dbReference type="InterPro" id="IPR030802">
    <property type="entry name" value="Permease_MalE"/>
</dbReference>
<keyword evidence="3" id="KW-1185">Reference proteome</keyword>
<feature type="transmembrane region" description="Helical" evidence="1">
    <location>
        <begin position="121"/>
        <end position="141"/>
    </location>
</feature>
<dbReference type="PANTHER" id="PTHR30188:SF4">
    <property type="entry name" value="PROTEIN TRIGALACTOSYLDIACYLGLYCEROL 1, CHLOROPLASTIC"/>
    <property type="match status" value="1"/>
</dbReference>
<keyword evidence="1" id="KW-0812">Transmembrane</keyword>
<reference evidence="2" key="1">
    <citation type="submission" date="2020-11" db="EMBL/GenBank/DDBJ databases">
        <title>Nocardia NEAU-351.nov., a novel actinomycete isolated from the cow dung.</title>
        <authorList>
            <person name="Zhang X."/>
        </authorList>
    </citation>
    <scope>NUCLEOTIDE SEQUENCE</scope>
    <source>
        <strain evidence="2">NEAU-351</strain>
    </source>
</reference>
<feature type="transmembrane region" description="Helical" evidence="1">
    <location>
        <begin position="162"/>
        <end position="192"/>
    </location>
</feature>
<comment type="caution">
    <text evidence="2">The sequence shown here is derived from an EMBL/GenBank/DDBJ whole genome shotgun (WGS) entry which is preliminary data.</text>
</comment>
<sequence>MTTEPAGRESTAVDEITDWTKGYLRRHPVASLRTVGGQVVLGGAAIRYLCTDVATGRFPVGEFVRQASFMVKTSYVPTVAVALPISATLSIQFGLLAGQVGATSLAGAASGLAVIRQSAPLVTAMLLAAAVGSAVCSDLGARTIREEIDAMEVMGVSALRRLVVPRLAACVLVAMGLTGLSCFIGFLAGYLFNVYVQNGTPGSFLATFSSFATTGDLYLAMVKSAVFGTIVAVVACEKGLSARGGPGGVANAVNAAVVASIILLMLVDVGFTEMYTILFPRTTL</sequence>
<evidence type="ECO:0000256" key="1">
    <source>
        <dbReference type="SAM" id="Phobius"/>
    </source>
</evidence>
<organism evidence="2 3">
    <name type="scientific">Nocardia bovistercoris</name>
    <dbReference type="NCBI Taxonomy" id="2785916"/>
    <lineage>
        <taxon>Bacteria</taxon>
        <taxon>Bacillati</taxon>
        <taxon>Actinomycetota</taxon>
        <taxon>Actinomycetes</taxon>
        <taxon>Mycobacteriales</taxon>
        <taxon>Nocardiaceae</taxon>
        <taxon>Nocardia</taxon>
    </lineage>
</organism>
<dbReference type="Proteomes" id="UP000655751">
    <property type="component" value="Unassembled WGS sequence"/>
</dbReference>
<feature type="transmembrane region" description="Helical" evidence="1">
    <location>
        <begin position="248"/>
        <end position="267"/>
    </location>
</feature>
<keyword evidence="1" id="KW-0472">Membrane</keyword>
<keyword evidence="1" id="KW-1133">Transmembrane helix</keyword>
<proteinExistence type="predicted"/>
<evidence type="ECO:0000313" key="2">
    <source>
        <dbReference type="EMBL" id="MBH0776600.1"/>
    </source>
</evidence>
<accession>A0A931MZX0</accession>
<feature type="transmembrane region" description="Helical" evidence="1">
    <location>
        <begin position="217"/>
        <end position="236"/>
    </location>
</feature>
<evidence type="ECO:0000313" key="3">
    <source>
        <dbReference type="Proteomes" id="UP000655751"/>
    </source>
</evidence>
<dbReference type="AlphaFoldDB" id="A0A931MZX0"/>
<protein>
    <submittedName>
        <fullName evidence="2">ABC transporter permease</fullName>
    </submittedName>
</protein>
<dbReference type="GO" id="GO:0043190">
    <property type="term" value="C:ATP-binding cassette (ABC) transporter complex"/>
    <property type="evidence" value="ECO:0007669"/>
    <property type="project" value="InterPro"/>
</dbReference>
<gene>
    <name evidence="2" type="ORF">IT779_09920</name>
</gene>
<dbReference type="PANTHER" id="PTHR30188">
    <property type="entry name" value="ABC TRANSPORTER PERMEASE PROTEIN-RELATED"/>
    <property type="match status" value="1"/>
</dbReference>
<dbReference type="EMBL" id="JADMLG010000003">
    <property type="protein sequence ID" value="MBH0776600.1"/>
    <property type="molecule type" value="Genomic_DNA"/>
</dbReference>
<name>A0A931MZX0_9NOCA</name>
<dbReference type="GO" id="GO:0005548">
    <property type="term" value="F:phospholipid transporter activity"/>
    <property type="evidence" value="ECO:0007669"/>
    <property type="project" value="TreeGrafter"/>
</dbReference>